<dbReference type="InterPro" id="IPR006683">
    <property type="entry name" value="Thioestr_dom"/>
</dbReference>
<dbReference type="NCBIfam" id="TIGR00369">
    <property type="entry name" value="unchar_dom_1"/>
    <property type="match status" value="1"/>
</dbReference>
<evidence type="ECO:0000256" key="1">
    <source>
        <dbReference type="ARBA" id="ARBA00008324"/>
    </source>
</evidence>
<sequence length="139" mass="14367">MNSDLTAGGLGQSLGLRHEALGAERTVVSLEVGPAHLQAQGIVHGGVYCTLVETAASIGAGLWWGARGRVVGAANQTDFLRPVQHGRLTASAVPVHRGRSQQLWSVDVVDSEEHLVARGQVRLANLPLPSAADTPPGGG</sequence>
<comment type="similarity">
    <text evidence="1">Belongs to the thioesterase PaaI family.</text>
</comment>
<keyword evidence="2" id="KW-0378">Hydrolase</keyword>
<organism evidence="4 5">
    <name type="scientific">Streptomyces albus (strain ATCC 21838 / DSM 41398 / FERM P-419 / JCM 4703 / NBRC 107858)</name>
    <dbReference type="NCBI Taxonomy" id="1081613"/>
    <lineage>
        <taxon>Bacteria</taxon>
        <taxon>Bacillati</taxon>
        <taxon>Actinomycetota</taxon>
        <taxon>Actinomycetes</taxon>
        <taxon>Kitasatosporales</taxon>
        <taxon>Streptomycetaceae</taxon>
        <taxon>Streptomyces</taxon>
    </lineage>
</organism>
<dbReference type="GO" id="GO:0061522">
    <property type="term" value="F:1,4-dihydroxy-2-naphthoyl-CoA thioesterase activity"/>
    <property type="evidence" value="ECO:0007669"/>
    <property type="project" value="TreeGrafter"/>
</dbReference>
<accession>A0A0B5EWW6</accession>
<evidence type="ECO:0000256" key="2">
    <source>
        <dbReference type="ARBA" id="ARBA00022801"/>
    </source>
</evidence>
<evidence type="ECO:0000313" key="5">
    <source>
        <dbReference type="Proteomes" id="UP000031523"/>
    </source>
</evidence>
<dbReference type="CDD" id="cd03443">
    <property type="entry name" value="PaaI_thioesterase"/>
    <property type="match status" value="1"/>
</dbReference>
<protein>
    <submittedName>
        <fullName evidence="4">Thioesterase superfamily protein</fullName>
    </submittedName>
</protein>
<dbReference type="GO" id="GO:0005829">
    <property type="term" value="C:cytosol"/>
    <property type="evidence" value="ECO:0007669"/>
    <property type="project" value="TreeGrafter"/>
</dbReference>
<gene>
    <name evidence="4" type="ORF">SLNWT_6922</name>
</gene>
<dbReference type="Gene3D" id="3.10.129.10">
    <property type="entry name" value="Hotdog Thioesterase"/>
    <property type="match status" value="1"/>
</dbReference>
<dbReference type="InterPro" id="IPR003736">
    <property type="entry name" value="PAAI_dom"/>
</dbReference>
<dbReference type="AlphaFoldDB" id="A0A0B5EWW6"/>
<dbReference type="PANTHER" id="PTHR43240:SF5">
    <property type="entry name" value="1,4-DIHYDROXY-2-NAPHTHOYL-COA THIOESTERASE 1"/>
    <property type="match status" value="1"/>
</dbReference>
<evidence type="ECO:0000313" key="4">
    <source>
        <dbReference type="EMBL" id="AJE87298.1"/>
    </source>
</evidence>
<dbReference type="Pfam" id="PF03061">
    <property type="entry name" value="4HBT"/>
    <property type="match status" value="1"/>
</dbReference>
<dbReference type="PANTHER" id="PTHR43240">
    <property type="entry name" value="1,4-DIHYDROXY-2-NAPHTHOYL-COA THIOESTERASE 1"/>
    <property type="match status" value="1"/>
</dbReference>
<feature type="domain" description="Thioesterase" evidence="3">
    <location>
        <begin position="40"/>
        <end position="116"/>
    </location>
</feature>
<dbReference type="KEGG" id="sals:SLNWT_6922"/>
<name>A0A0B5EWW6_STRA4</name>
<dbReference type="EMBL" id="CP010519">
    <property type="protein sequence ID" value="AJE87298.1"/>
    <property type="molecule type" value="Genomic_DNA"/>
</dbReference>
<proteinExistence type="inferred from homology"/>
<dbReference type="InterPro" id="IPR029069">
    <property type="entry name" value="HotDog_dom_sf"/>
</dbReference>
<keyword evidence="5" id="KW-1185">Reference proteome</keyword>
<evidence type="ECO:0000259" key="3">
    <source>
        <dbReference type="Pfam" id="PF03061"/>
    </source>
</evidence>
<dbReference type="SUPFAM" id="SSF54637">
    <property type="entry name" value="Thioesterase/thiol ester dehydrase-isomerase"/>
    <property type="match status" value="1"/>
</dbReference>
<reference evidence="4 5" key="1">
    <citation type="submission" date="2015-01" db="EMBL/GenBank/DDBJ databases">
        <title>Enhanced salinomycin production by adjusting the supply of polyketide extender units in Streptomyce albus DSM 41398.</title>
        <authorList>
            <person name="Lu C."/>
        </authorList>
    </citation>
    <scope>NUCLEOTIDE SEQUENCE [LARGE SCALE GENOMIC DNA]</scope>
    <source>
        <strain evidence="5">ATCC 21838 / DSM 41398 / FERM P-419 / JCM 4703 / NBRC 107858</strain>
    </source>
</reference>
<dbReference type="Proteomes" id="UP000031523">
    <property type="component" value="Chromosome"/>
</dbReference>